<dbReference type="InterPro" id="IPR013783">
    <property type="entry name" value="Ig-like_fold"/>
</dbReference>
<evidence type="ECO:0000256" key="1">
    <source>
        <dbReference type="ARBA" id="ARBA00000900"/>
    </source>
</evidence>
<dbReference type="GO" id="GO:0061630">
    <property type="term" value="F:ubiquitin protein ligase activity"/>
    <property type="evidence" value="ECO:0007669"/>
    <property type="project" value="UniProtKB-EC"/>
</dbReference>
<proteinExistence type="predicted"/>
<evidence type="ECO:0000256" key="2">
    <source>
        <dbReference type="ARBA" id="ARBA00012483"/>
    </source>
</evidence>
<dbReference type="AlphaFoldDB" id="A0A8C0WGB9"/>
<reference evidence="9" key="1">
    <citation type="submission" date="2023-09" db="UniProtKB">
        <authorList>
            <consortium name="Ensembl"/>
        </authorList>
    </citation>
    <scope>IDENTIFICATION</scope>
</reference>
<dbReference type="InterPro" id="IPR047153">
    <property type="entry name" value="TRIM45/56/19-like"/>
</dbReference>
<dbReference type="EC" id="2.3.2.27" evidence="2"/>
<dbReference type="SMART" id="SM00557">
    <property type="entry name" value="IG_FLMN"/>
    <property type="match status" value="1"/>
</dbReference>
<dbReference type="InterPro" id="IPR001298">
    <property type="entry name" value="Filamin/ABP280_rpt"/>
</dbReference>
<dbReference type="PROSITE" id="PS50119">
    <property type="entry name" value="ZF_BBOX"/>
    <property type="match status" value="2"/>
</dbReference>
<accession>A0A8C0WGB9</accession>
<dbReference type="CDD" id="cd19785">
    <property type="entry name" value="Bbox2_TRIM45_C-X"/>
    <property type="match status" value="1"/>
</dbReference>
<evidence type="ECO:0000256" key="4">
    <source>
        <dbReference type="ARBA" id="ARBA00022771"/>
    </source>
</evidence>
<dbReference type="SUPFAM" id="SSF57845">
    <property type="entry name" value="B-box zinc-binding domain"/>
    <property type="match status" value="1"/>
</dbReference>
<sequence>MSENRNSEGSIFQELKPHSLQPQISILCPVCDAQVDLPVGGVTALTMDHLAMNDVMLESLRGEGQGLVCDLCSDREVEKRCQTCKANLCHFCCQAHRQQKKTTYHVMVDLNDLKGYSRVGRPILCLAHPAEELQLFCELCDRPVCWDCVVGEHREHPYNFTSNVIHKHGDSVWELLKGTQPHVEALEEALAQIKSMNTADVRAFSEGYIKAIEEHRDKLLQQLEDIWVQKENSLQLQKAQLEQLLADMWTGVEFTEHLKLNKVEYSARPGVNDKICFSPQEKAGQCHGCKVYGAINTKEVDPAKCVLQGEDLHRARELLCKDAAGESMGKGGDNIHVAVVPKDKKDSPIRTVVQDNKDGTYYVSYTPKEPGVYTVWVCIKEQHLQGSPFNVTVRKKHRPHQGMFHCCTFCSSGGQKTAHCACGGTMPGGYLGCGHGHRGHPGCPHLSSCGKFDEKSECTYSSGPSAGRSLLKTVAL</sequence>
<dbReference type="InterPro" id="IPR014756">
    <property type="entry name" value="Ig_E-set"/>
</dbReference>
<name>A0A8C0WGB9_CASCN</name>
<comment type="catalytic activity">
    <reaction evidence="1">
        <text>S-ubiquitinyl-[E2 ubiquitin-conjugating enzyme]-L-cysteine + [acceptor protein]-L-lysine = [E2 ubiquitin-conjugating enzyme]-L-cysteine + N(6)-ubiquitinyl-[acceptor protein]-L-lysine.</text>
        <dbReference type="EC" id="2.3.2.27"/>
    </reaction>
</comment>
<feature type="domain" description="B box-type" evidence="8">
    <location>
        <begin position="64"/>
        <end position="110"/>
    </location>
</feature>
<keyword evidence="4 6" id="KW-0479">Metal-binding</keyword>
<feature type="repeat" description="Filamin" evidence="7">
    <location>
        <begin position="297"/>
        <end position="393"/>
    </location>
</feature>
<evidence type="ECO:0000259" key="8">
    <source>
        <dbReference type="PROSITE" id="PS50119"/>
    </source>
</evidence>
<dbReference type="PANTHER" id="PTHR25462">
    <property type="entry name" value="BONUS, ISOFORM C-RELATED"/>
    <property type="match status" value="1"/>
</dbReference>
<dbReference type="Gene3D" id="3.30.160.60">
    <property type="entry name" value="Classic Zinc Finger"/>
    <property type="match status" value="1"/>
</dbReference>
<dbReference type="InterPro" id="IPR000315">
    <property type="entry name" value="Znf_B-box"/>
</dbReference>
<evidence type="ECO:0000256" key="3">
    <source>
        <dbReference type="ARBA" id="ARBA00022737"/>
    </source>
</evidence>
<dbReference type="Pfam" id="PF00630">
    <property type="entry name" value="Filamin"/>
    <property type="match status" value="1"/>
</dbReference>
<dbReference type="Gene3D" id="2.60.40.10">
    <property type="entry name" value="Immunoglobulins"/>
    <property type="match status" value="1"/>
</dbReference>
<keyword evidence="4 6" id="KW-0863">Zinc-finger</keyword>
<dbReference type="PROSITE" id="PS50194">
    <property type="entry name" value="FILAMIN_REPEAT"/>
    <property type="match status" value="1"/>
</dbReference>
<evidence type="ECO:0000256" key="6">
    <source>
        <dbReference type="PROSITE-ProRule" id="PRU00024"/>
    </source>
</evidence>
<dbReference type="Pfam" id="PF00643">
    <property type="entry name" value="zf-B_box"/>
    <property type="match status" value="1"/>
</dbReference>
<evidence type="ECO:0000256" key="5">
    <source>
        <dbReference type="ARBA" id="ARBA00022833"/>
    </source>
</evidence>
<feature type="domain" description="B box-type" evidence="8">
    <location>
        <begin position="120"/>
        <end position="156"/>
    </location>
</feature>
<dbReference type="Ensembl" id="ENSCCNT00000014759.1">
    <property type="protein sequence ID" value="ENSCCNP00000011270.1"/>
    <property type="gene ID" value="ENSCCNG00000011681.1"/>
</dbReference>
<organism evidence="9">
    <name type="scientific">Castor canadensis</name>
    <name type="common">American beaver</name>
    <dbReference type="NCBI Taxonomy" id="51338"/>
    <lineage>
        <taxon>Eukaryota</taxon>
        <taxon>Metazoa</taxon>
        <taxon>Chordata</taxon>
        <taxon>Craniata</taxon>
        <taxon>Vertebrata</taxon>
        <taxon>Euteleostomi</taxon>
        <taxon>Mammalia</taxon>
        <taxon>Eutheria</taxon>
        <taxon>Euarchontoglires</taxon>
        <taxon>Glires</taxon>
        <taxon>Rodentia</taxon>
        <taxon>Castorimorpha</taxon>
        <taxon>Castoridae</taxon>
        <taxon>Castor</taxon>
    </lineage>
</organism>
<protein>
    <recommendedName>
        <fullName evidence="2">RING-type E3 ubiquitin transferase</fullName>
        <ecNumber evidence="2">2.3.2.27</ecNumber>
    </recommendedName>
</protein>
<keyword evidence="5" id="KW-0862">Zinc</keyword>
<dbReference type="GO" id="GO:0008270">
    <property type="term" value="F:zinc ion binding"/>
    <property type="evidence" value="ECO:0007669"/>
    <property type="project" value="UniProtKB-KW"/>
</dbReference>
<dbReference type="CDD" id="cd19809">
    <property type="entry name" value="Bbox1_TRIM45_C-X"/>
    <property type="match status" value="1"/>
</dbReference>
<dbReference type="PANTHER" id="PTHR25462:SF291">
    <property type="entry name" value="E3 UBIQUITIN-PROTEIN LIGASE TRIM45"/>
    <property type="match status" value="1"/>
</dbReference>
<evidence type="ECO:0000256" key="7">
    <source>
        <dbReference type="PROSITE-ProRule" id="PRU00087"/>
    </source>
</evidence>
<dbReference type="SMART" id="SM00336">
    <property type="entry name" value="BBOX"/>
    <property type="match status" value="2"/>
</dbReference>
<keyword evidence="3" id="KW-0677">Repeat</keyword>
<dbReference type="GO" id="GO:0005654">
    <property type="term" value="C:nucleoplasm"/>
    <property type="evidence" value="ECO:0007669"/>
    <property type="project" value="TreeGrafter"/>
</dbReference>
<evidence type="ECO:0000313" key="9">
    <source>
        <dbReference type="Ensembl" id="ENSCCNP00000011270.1"/>
    </source>
</evidence>
<dbReference type="SUPFAM" id="SSF81296">
    <property type="entry name" value="E set domains"/>
    <property type="match status" value="1"/>
</dbReference>
<dbReference type="InterPro" id="IPR017868">
    <property type="entry name" value="Filamin/ABP280_repeat-like"/>
</dbReference>